<name>A0A8J6HT65_TENMO</name>
<dbReference type="EMBL" id="JABDTM020014410">
    <property type="protein sequence ID" value="KAH0819491.1"/>
    <property type="molecule type" value="Genomic_DNA"/>
</dbReference>
<evidence type="ECO:0000313" key="2">
    <source>
        <dbReference type="Proteomes" id="UP000719412"/>
    </source>
</evidence>
<evidence type="ECO:0000313" key="1">
    <source>
        <dbReference type="EMBL" id="KAH0819491.1"/>
    </source>
</evidence>
<gene>
    <name evidence="1" type="ORF">GEV33_003300</name>
</gene>
<accession>A0A8J6HT65</accession>
<reference evidence="1" key="2">
    <citation type="submission" date="2021-08" db="EMBL/GenBank/DDBJ databases">
        <authorList>
            <person name="Eriksson T."/>
        </authorList>
    </citation>
    <scope>NUCLEOTIDE SEQUENCE</scope>
    <source>
        <strain evidence="1">Stoneville</strain>
        <tissue evidence="1">Whole head</tissue>
    </source>
</reference>
<dbReference type="AlphaFoldDB" id="A0A8J6HT65"/>
<comment type="caution">
    <text evidence="1">The sequence shown here is derived from an EMBL/GenBank/DDBJ whole genome shotgun (WGS) entry which is preliminary data.</text>
</comment>
<reference evidence="1" key="1">
    <citation type="journal article" date="2020" name="J Insects Food Feed">
        <title>The yellow mealworm (Tenebrio molitor) genome: a resource for the emerging insects as food and feed industry.</title>
        <authorList>
            <person name="Eriksson T."/>
            <person name="Andere A."/>
            <person name="Kelstrup H."/>
            <person name="Emery V."/>
            <person name="Picard C."/>
        </authorList>
    </citation>
    <scope>NUCLEOTIDE SEQUENCE</scope>
    <source>
        <strain evidence="1">Stoneville</strain>
        <tissue evidence="1">Whole head</tissue>
    </source>
</reference>
<protein>
    <submittedName>
        <fullName evidence="1">Uncharacterized protein</fullName>
    </submittedName>
</protein>
<dbReference type="Proteomes" id="UP000719412">
    <property type="component" value="Unassembled WGS sequence"/>
</dbReference>
<proteinExistence type="predicted"/>
<keyword evidence="2" id="KW-1185">Reference proteome</keyword>
<organism evidence="1 2">
    <name type="scientific">Tenebrio molitor</name>
    <name type="common">Yellow mealworm beetle</name>
    <dbReference type="NCBI Taxonomy" id="7067"/>
    <lineage>
        <taxon>Eukaryota</taxon>
        <taxon>Metazoa</taxon>
        <taxon>Ecdysozoa</taxon>
        <taxon>Arthropoda</taxon>
        <taxon>Hexapoda</taxon>
        <taxon>Insecta</taxon>
        <taxon>Pterygota</taxon>
        <taxon>Neoptera</taxon>
        <taxon>Endopterygota</taxon>
        <taxon>Coleoptera</taxon>
        <taxon>Polyphaga</taxon>
        <taxon>Cucujiformia</taxon>
        <taxon>Tenebrionidae</taxon>
        <taxon>Tenebrio</taxon>
    </lineage>
</organism>
<sequence>MDRRRARILAISYVNKYILDSSTKQTGRVYHGDHVAAALVT</sequence>